<evidence type="ECO:0000256" key="4">
    <source>
        <dbReference type="ARBA" id="ARBA00023136"/>
    </source>
</evidence>
<dbReference type="InterPro" id="IPR010445">
    <property type="entry name" value="LapA_dom"/>
</dbReference>
<feature type="domain" description="Lipopolysaccharide assembly protein A" evidence="7">
    <location>
        <begin position="24"/>
        <end position="85"/>
    </location>
</feature>
<evidence type="ECO:0000313" key="9">
    <source>
        <dbReference type="Proteomes" id="UP000268310"/>
    </source>
</evidence>
<feature type="compositionally biased region" description="Polar residues" evidence="5">
    <location>
        <begin position="108"/>
        <end position="117"/>
    </location>
</feature>
<proteinExistence type="predicted"/>
<organism evidence="8 9">
    <name type="scientific">Tetragenococcus osmophilus</name>
    <dbReference type="NCBI Taxonomy" id="526944"/>
    <lineage>
        <taxon>Bacteria</taxon>
        <taxon>Bacillati</taxon>
        <taxon>Bacillota</taxon>
        <taxon>Bacilli</taxon>
        <taxon>Lactobacillales</taxon>
        <taxon>Enterococcaceae</taxon>
        <taxon>Tetragenococcus</taxon>
    </lineage>
</organism>
<accession>A0ABM7AAM9</accession>
<protein>
    <submittedName>
        <fullName evidence="8">DUF1049 domain-containing protein</fullName>
    </submittedName>
</protein>
<dbReference type="Pfam" id="PF06305">
    <property type="entry name" value="LapA_dom"/>
    <property type="match status" value="1"/>
</dbReference>
<dbReference type="PANTHER" id="PTHR41335">
    <property type="entry name" value="MEMBRANE PROTEIN-RELATED"/>
    <property type="match status" value="1"/>
</dbReference>
<evidence type="ECO:0000256" key="1">
    <source>
        <dbReference type="ARBA" id="ARBA00022475"/>
    </source>
</evidence>
<keyword evidence="3 6" id="KW-1133">Transmembrane helix</keyword>
<keyword evidence="9" id="KW-1185">Reference proteome</keyword>
<evidence type="ECO:0000256" key="2">
    <source>
        <dbReference type="ARBA" id="ARBA00022692"/>
    </source>
</evidence>
<reference evidence="8 9" key="1">
    <citation type="journal article" date="2012" name="Int. J. Syst. Evol. Microbiol.">
        <title>Characterization of Tetragenococcus strains from sugar thick juice reveals a novel species, Tetragenococcus osmophilus sp. nov., and divides Tetragenococcus halophilus into two subspecies, T. halophilus subsp. halophilus subsp. nov. and T. halophilus subsp. flandriensis subsp. nov.</title>
        <authorList>
            <person name="Juste A."/>
            <person name="Van Trappen S."/>
            <person name="Verreth C."/>
            <person name="Cleenwerck I."/>
            <person name="De Vos P."/>
            <person name="Lievens B."/>
            <person name="Willems K.A."/>
        </authorList>
    </citation>
    <scope>NUCLEOTIDE SEQUENCE [LARGE SCALE GENOMIC DNA]</scope>
    <source>
        <strain evidence="8 9">JCM 31126</strain>
    </source>
</reference>
<dbReference type="EMBL" id="CP027783">
    <property type="protein sequence ID" value="AYW48529.1"/>
    <property type="molecule type" value="Genomic_DNA"/>
</dbReference>
<gene>
    <name evidence="8" type="ORF">C7K38_09215</name>
</gene>
<feature type="transmembrane region" description="Helical" evidence="6">
    <location>
        <begin position="7"/>
        <end position="26"/>
    </location>
</feature>
<name>A0ABM7AAM9_9ENTE</name>
<evidence type="ECO:0000256" key="5">
    <source>
        <dbReference type="SAM" id="MobiDB-lite"/>
    </source>
</evidence>
<sequence>MKNQWRIILGLVLTLLIVLFAVMNNMDVPINFGFSQLSAPLVIIIIGSAFLGAIIIALVATSTIWQQKKEIKRLKKQLGELEQSIDQKVADKRKELEREYNNKLAALQSDNEAQDPSTENQQEENTEEQNTKSE</sequence>
<keyword evidence="1" id="KW-1003">Cell membrane</keyword>
<keyword evidence="4 6" id="KW-0472">Membrane</keyword>
<evidence type="ECO:0000259" key="7">
    <source>
        <dbReference type="Pfam" id="PF06305"/>
    </source>
</evidence>
<dbReference type="Proteomes" id="UP000268310">
    <property type="component" value="Chromosome"/>
</dbReference>
<keyword evidence="2 6" id="KW-0812">Transmembrane</keyword>
<evidence type="ECO:0000256" key="6">
    <source>
        <dbReference type="SAM" id="Phobius"/>
    </source>
</evidence>
<dbReference type="RefSeq" id="WP_123936322.1">
    <property type="nucleotide sequence ID" value="NZ_CP027783.1"/>
</dbReference>
<dbReference type="PANTHER" id="PTHR41335:SF1">
    <property type="entry name" value="MEMBRANE PROTEIN"/>
    <property type="match status" value="1"/>
</dbReference>
<feature type="transmembrane region" description="Helical" evidence="6">
    <location>
        <begin position="38"/>
        <end position="65"/>
    </location>
</feature>
<feature type="region of interest" description="Disordered" evidence="5">
    <location>
        <begin position="105"/>
        <end position="134"/>
    </location>
</feature>
<evidence type="ECO:0000256" key="3">
    <source>
        <dbReference type="ARBA" id="ARBA00022989"/>
    </source>
</evidence>
<evidence type="ECO:0000313" key="8">
    <source>
        <dbReference type="EMBL" id="AYW48529.1"/>
    </source>
</evidence>